<sequence>MNTKKKSGTSRLPSMYYQTLLKSEFDYRRDMRRKLNQIQIDNRDAARRRNATDHVFAHGLLTKRHQWFNIDKAYRDTCRTLWNRKQVETGRTSHIFLPSIYPADDTSLVAEPSSNRTKSISNESPVLANERIKQNFLRLQPVMLEIIHAPHSSDVFRKKQNIESRKRSAYKRQATLQKAATTDDRYTHLIDSLEEH</sequence>
<evidence type="ECO:0000313" key="3">
    <source>
        <dbReference type="Proteomes" id="UP000663845"/>
    </source>
</evidence>
<organism evidence="1 3">
    <name type="scientific">Adineta steineri</name>
    <dbReference type="NCBI Taxonomy" id="433720"/>
    <lineage>
        <taxon>Eukaryota</taxon>
        <taxon>Metazoa</taxon>
        <taxon>Spiralia</taxon>
        <taxon>Gnathifera</taxon>
        <taxon>Rotifera</taxon>
        <taxon>Eurotatoria</taxon>
        <taxon>Bdelloidea</taxon>
        <taxon>Adinetida</taxon>
        <taxon>Adinetidae</taxon>
        <taxon>Adineta</taxon>
    </lineage>
</organism>
<dbReference type="EMBL" id="CAJNOG010000139">
    <property type="protein sequence ID" value="CAF0997610.1"/>
    <property type="molecule type" value="Genomic_DNA"/>
</dbReference>
<evidence type="ECO:0000313" key="2">
    <source>
        <dbReference type="EMBL" id="CAF3587626.1"/>
    </source>
</evidence>
<proteinExistence type="predicted"/>
<protein>
    <submittedName>
        <fullName evidence="1">Uncharacterized protein</fullName>
    </submittedName>
</protein>
<dbReference type="EMBL" id="CAJOAZ010000239">
    <property type="protein sequence ID" value="CAF3587626.1"/>
    <property type="molecule type" value="Genomic_DNA"/>
</dbReference>
<dbReference type="Proteomes" id="UP000663845">
    <property type="component" value="Unassembled WGS sequence"/>
</dbReference>
<dbReference type="Proteomes" id="UP000663844">
    <property type="component" value="Unassembled WGS sequence"/>
</dbReference>
<name>A0A814GKU3_9BILA</name>
<evidence type="ECO:0000313" key="1">
    <source>
        <dbReference type="EMBL" id="CAF0997610.1"/>
    </source>
</evidence>
<dbReference type="AlphaFoldDB" id="A0A814GKU3"/>
<comment type="caution">
    <text evidence="1">The sequence shown here is derived from an EMBL/GenBank/DDBJ whole genome shotgun (WGS) entry which is preliminary data.</text>
</comment>
<accession>A0A814GKU3</accession>
<reference evidence="1" key="1">
    <citation type="submission" date="2021-02" db="EMBL/GenBank/DDBJ databases">
        <authorList>
            <person name="Nowell W R."/>
        </authorList>
    </citation>
    <scope>NUCLEOTIDE SEQUENCE</scope>
</reference>
<gene>
    <name evidence="1" type="ORF">JYZ213_LOCUS15808</name>
    <name evidence="2" type="ORF">OXD698_LOCUS5741</name>
</gene>